<dbReference type="AlphaFoldDB" id="A0A150HTU5"/>
<dbReference type="EMBL" id="JRHX01000059">
    <property type="protein sequence ID" value="KXZ70250.1"/>
    <property type="molecule type" value="Genomic_DNA"/>
</dbReference>
<accession>A0A150HTU5</accession>
<dbReference type="RefSeq" id="WP_061524844.1">
    <property type="nucleotide sequence ID" value="NZ_JRHX01000059.1"/>
</dbReference>
<name>A0A150HTU5_9GAMM</name>
<evidence type="ECO:0000313" key="2">
    <source>
        <dbReference type="Proteomes" id="UP000075544"/>
    </source>
</evidence>
<gene>
    <name evidence="1" type="ORF">AVENLUH13518_01929</name>
</gene>
<dbReference type="PATRIC" id="fig|52133.19.peg.1956"/>
<comment type="caution">
    <text evidence="1">The sequence shown here is derived from an EMBL/GenBank/DDBJ whole genome shotgun (WGS) entry which is preliminary data.</text>
</comment>
<protein>
    <submittedName>
        <fullName evidence="1">Uncharacterized protein</fullName>
    </submittedName>
</protein>
<dbReference type="Proteomes" id="UP000075544">
    <property type="component" value="Unassembled WGS sequence"/>
</dbReference>
<sequence>MTNENIDISNELALMSKLEDFLFSQIRTSFTSQVRFEPSILQAQSNQELKKAIFELHDDGKFKETDENRKQRMGTAFFDTGFRDETGNLQAEKSLNQYLPKHHDEIITHLRTFYSLVDQKKYDSAKIQSKTTISAYAKHYDCNDLNWVPESLRPVIQPIRARNFRTIKFLRVYKVICYMHVEEMLTKENPKTFKSKDDLYKEIDCGESGLTQKIINSIKEELRKLQFQIIVKRDGKEVSRMLFEEFEKITGSYIINNEELFSIDFARKIKVKDGVKLMATGLQYQIAHEHNFIKKNEIRKAKDLDSFFENRYDADLPLSIKNDFTRLPEILKKQFDSYDDQMSACKEAIDHLTEELIAYESDKQPQSRKWLNELPQLKKKLEQKYIEKK</sequence>
<organism evidence="1 2">
    <name type="scientific">Acinetobacter venetianus</name>
    <dbReference type="NCBI Taxonomy" id="52133"/>
    <lineage>
        <taxon>Bacteria</taxon>
        <taxon>Pseudomonadati</taxon>
        <taxon>Pseudomonadota</taxon>
        <taxon>Gammaproteobacteria</taxon>
        <taxon>Moraxellales</taxon>
        <taxon>Moraxellaceae</taxon>
        <taxon>Acinetobacter</taxon>
    </lineage>
</organism>
<evidence type="ECO:0000313" key="1">
    <source>
        <dbReference type="EMBL" id="KXZ70250.1"/>
    </source>
</evidence>
<proteinExistence type="predicted"/>
<reference evidence="1 2" key="1">
    <citation type="journal article" date="2016" name="Sci. Rep.">
        <title>Genomic and phenotypic characterization of the species Acinetobacter venetianus.</title>
        <authorList>
            <person name="Fondi M."/>
            <person name="Maida I."/>
            <person name="Perrin E."/>
            <person name="Orlandini V."/>
            <person name="La Torre L."/>
            <person name="Bosi E."/>
            <person name="Negroni A."/>
            <person name="Zanaroli G."/>
            <person name="Fava F."/>
            <person name="Decorosi F."/>
            <person name="Giovannetti L."/>
            <person name="Viti C."/>
            <person name="Vaneechoutte M."/>
            <person name="Dijkshoorn L."/>
            <person name="Fani R."/>
        </authorList>
    </citation>
    <scope>NUCLEOTIDE SEQUENCE [LARGE SCALE GENOMIC DNA]</scope>
    <source>
        <strain evidence="1 2">LUH13518</strain>
    </source>
</reference>